<dbReference type="Pfam" id="PF05594">
    <property type="entry name" value="Fil_haemagg"/>
    <property type="match status" value="8"/>
</dbReference>
<dbReference type="EMBL" id="CADIKM010000029">
    <property type="protein sequence ID" value="CAB3798306.1"/>
    <property type="molecule type" value="Genomic_DNA"/>
</dbReference>
<gene>
    <name evidence="3" type="ORF">LMG28138_04415</name>
</gene>
<dbReference type="Pfam" id="PF13018">
    <property type="entry name" value="ESPR"/>
    <property type="match status" value="1"/>
</dbReference>
<dbReference type="InterPro" id="IPR008638">
    <property type="entry name" value="FhaB/CdiA-like_TPS"/>
</dbReference>
<feature type="domain" description="Filamentous haemagglutinin FhaB/tRNA nuclease CdiA-like TPS" evidence="2">
    <location>
        <begin position="110"/>
        <end position="231"/>
    </location>
</feature>
<dbReference type="InterPro" id="IPR024973">
    <property type="entry name" value="ESPR"/>
</dbReference>
<feature type="region of interest" description="Disordered" evidence="1">
    <location>
        <begin position="2185"/>
        <end position="2205"/>
    </location>
</feature>
<dbReference type="InterPro" id="IPR010069">
    <property type="entry name" value="CdiA_FHA1_rpt"/>
</dbReference>
<dbReference type="SMART" id="SM00912">
    <property type="entry name" value="Haemagg_act"/>
    <property type="match status" value="1"/>
</dbReference>
<dbReference type="InterPro" id="IPR012334">
    <property type="entry name" value="Pectin_lyas_fold"/>
</dbReference>
<feature type="region of interest" description="Disordered" evidence="1">
    <location>
        <begin position="987"/>
        <end position="1006"/>
    </location>
</feature>
<dbReference type="Pfam" id="PF13332">
    <property type="entry name" value="Fil_haemagg_2"/>
    <property type="match status" value="3"/>
</dbReference>
<evidence type="ECO:0000313" key="3">
    <source>
        <dbReference type="EMBL" id="CAB3798306.1"/>
    </source>
</evidence>
<dbReference type="NCBIfam" id="TIGR01901">
    <property type="entry name" value="adhes_NPXG"/>
    <property type="match status" value="1"/>
</dbReference>
<dbReference type="SUPFAM" id="SSF51126">
    <property type="entry name" value="Pectin lyase-like"/>
    <property type="match status" value="1"/>
</dbReference>
<evidence type="ECO:0000313" key="4">
    <source>
        <dbReference type="Proteomes" id="UP000494115"/>
    </source>
</evidence>
<dbReference type="Gene3D" id="2.160.20.10">
    <property type="entry name" value="Single-stranded right-handed beta-helix, Pectin lyase-like"/>
    <property type="match status" value="1"/>
</dbReference>
<organism evidence="3 4">
    <name type="scientific">Pararobbsia alpina</name>
    <dbReference type="NCBI Taxonomy" id="621374"/>
    <lineage>
        <taxon>Bacteria</taxon>
        <taxon>Pseudomonadati</taxon>
        <taxon>Pseudomonadota</taxon>
        <taxon>Betaproteobacteria</taxon>
        <taxon>Burkholderiales</taxon>
        <taxon>Burkholderiaceae</taxon>
        <taxon>Pararobbsia</taxon>
    </lineage>
</organism>
<evidence type="ECO:0000259" key="2">
    <source>
        <dbReference type="SMART" id="SM00912"/>
    </source>
</evidence>
<evidence type="ECO:0000256" key="1">
    <source>
        <dbReference type="SAM" id="MobiDB-lite"/>
    </source>
</evidence>
<dbReference type="GO" id="GO:0003824">
    <property type="term" value="F:catalytic activity"/>
    <property type="evidence" value="ECO:0007669"/>
    <property type="project" value="UniProtKB-ARBA"/>
</dbReference>
<dbReference type="InterPro" id="IPR008619">
    <property type="entry name" value="Filamentous_hemagglutn_rpt"/>
</dbReference>
<dbReference type="RefSeq" id="WP_246257804.1">
    <property type="nucleotide sequence ID" value="NZ_CADIKM010000029.1"/>
</dbReference>
<feature type="compositionally biased region" description="Low complexity" evidence="1">
    <location>
        <begin position="2186"/>
        <end position="2205"/>
    </location>
</feature>
<feature type="region of interest" description="Disordered" evidence="1">
    <location>
        <begin position="1958"/>
        <end position="1977"/>
    </location>
</feature>
<dbReference type="InterPro" id="IPR025157">
    <property type="entry name" value="Hemagglutinin_rpt"/>
</dbReference>
<reference evidence="3 4" key="1">
    <citation type="submission" date="2020-04" db="EMBL/GenBank/DDBJ databases">
        <authorList>
            <person name="De Canck E."/>
        </authorList>
    </citation>
    <scope>NUCLEOTIDE SEQUENCE [LARGE SCALE GENOMIC DNA]</scope>
    <source>
        <strain evidence="3 4">LMG 28138</strain>
    </source>
</reference>
<name>A0A6S7BF22_9BURK</name>
<dbReference type="NCBIfam" id="TIGR01731">
    <property type="entry name" value="fil_hemag_20aa"/>
    <property type="match status" value="15"/>
</dbReference>
<sequence>MNDRRYRLVFNQWRGMRVAVEVTVRGAGNAGQSEAAAVSSASGFARGSASDSASRSAADAAARGAAVMSGFARPHTAMLLLGAMPALMPMISEAQVVAAGAHAPTVIPTANGIPQVNISAPSGAGVSQNTYSQFDVPKSGVVLNNSPTIVNTQQAGYINGNPNLAPGQSARIILNQVNSSSPTQLRGYLEVAGSKAEVVVANGSGIVVDGGGFINTTRGILTTGSPLIGANGAVTGFDVHDGQITVQGAGLNAANVEQVDLIARAVRANAALYANQLNVVTGANHVDHEALATTPLADLADLTGLADLAGTGAAPGGAAPGVSIDVAQLGGMYANRIWLVGTEKGVGVSLAGIAAAQAGDLTLTTEGKLVLTGKTQASGNLMLSAHDGIDNSGTTYAQQAVSVSTAGDLTNRGTLAAQQNTTVNANNVASMGTLGAGIHSDGSIAPITQGGDLTVIARGTLSATGHNAAAGHATLSGAALNLAGSQTSANGHLALTARGGHLSGELNLANATTTAGGALSAHASGDLINRNGAIRQYGQADQTLSADGVLDNTGGTVASHAANLTVSAQTLFNHSGSIQHAGTGTLNVTAARAASSVGGQVATHGALTLQAASLDNTNGKLTAQGAARINAASGIVNRSGTLYGHDGLTVFTQGALDNTLGSAQTVGTLSVTAGETLTNTQGTLYANGAHGKLDVSAGRLDNTSGKLTNAGNRATTVSSATGIVNTGGTLGGNGDVTVNAQDLVNTEGAQLIGAGATKLNIARRVNNAGGTIFGGTALMLNSSGAIVTNEGGAIAGGQDVSLQVASLSNPGGTIRANRDITASGAMTGAGEMTAGRNLALNVAGDYTNDAANRLHADGDMSVSATGTLTNTGTLAATGALRASGANVINAAGADIHSFSTTLNAAGTLTNAGRLEGETVTTTSATLANTGTVIGNALQVNATDVQNTGVAAVMAGAQSVKIHASNSVSNTDGALIYSAGDLEIAKDGTREPAGTASDPASDPAPGLLANQTGTLTNRAASIEAEGDIDIAAHTVENIRTGVLTQAGTPQVSSKTLTIWTAGIPIGDLLNSHRSDTFSQWNWTKDRAPLKAEIVGRLATPIRVTVPKSQVTNLDTTAQTFSLTQPLTEHYKDRSQTKEVCHVRGACTRRPVAQTRPIATNPTQWYERLTEHGDTYTFTFWPDFDPNRHIRPDQVKTRFDLGPDSHDYSEISRTVHTTATSDALVSAGRAARIQAQGAIRLQADGGRIDNQSSVMAAGGDLVRRASGGSVSDSGTVLQQTLTQHAQSSFYWHQKRGGSTDTQRVDTGITQSSTTVDALPAIAASNQDVQTHAQHITVRSVDRQGQTVAGSGVTGVADVTDVTGITDVPGIADGRADGAQSGAISGPLTRPQTIGTATGGLPNLTLPVNGLYTYHPAPDATYLIATDPRFTQAGRFLSSDYLLGQLGLDPQKTVKRLGDGLYEQRLIRDQVTHLTGRPFLAGYTDPFAQYTALMNRGVAYAKTFDLEPGLALTPAQMRQLTTDMVWLVAQDVTLPDGSHQTVLVPQVYLAQSNSVELTRSGALVAGGRVNLNASGEVDNSGHVLSDLATTVVGHTITNSGILDSAGSTIVAAGEDVRNTSGRTGGDEVRVQAGRDVIHETRTEGVSKSFGSNTLTGRVTGTGVHAIGTISATNRATVLAGRDVSLSAATIQAGGHATIGAGRDLNIETTTLTSTQDVQTRDGLNGGHDRLTQNLGSALLAGGDLTTRSGRDTTLTGATVSAGGHATLVAGQDLTVTAAKDRHTHDARSMGGELSHHTRSSDDETVQGARVEAGGNVTLAAGQSATGKLTILGSTVATDSGAVELVSSGDVTLGRVAQTHDAQGWSEHHHAGFLSRAKTTDTTRSHQVSAIGSTVSGESVTGAAAHDLTISGSTVAATQDVRLAAAHTLRLAPSQDTRASSHFHQELKTGLGSAGGVGISYGRVDQQGTTHDSALTQNGSLVGSTDGSVHLSAGRDLHVTGSDLIAAKDVSGTGANVTIDAATDTMHHDETHEVKQRGFTLALKAPVLDGLSNTVGQAHAASRSQDSRAAALHGMAAASGAVDVVGTGGAAAGALANGHPPEAKLELSYGSSHNTSTFAQDSTTSKGSSVTAGGTAAFVATGGGASSNSMGNTGNGGDTSVGSGDVTIAGSNVNANDIVLSARNQVSLHNTTDTDSTRSTNASSSASVGVSYGTQGLGVSASGSKAHGDDSSDAAMQNNTHVKGANSVQIVSGGDTNLIGAHVSGRQVTADIGGNLTIASVQDTATSRADQESSGGSFSISQGGGSASFSRTSGNANGRYAGVNVQAGIHAGSGGFDITVQGNTDLKGGDHRERGGCGEEHAFDGNAVLLRYGKQFELQREKWWLERGGVGR</sequence>
<feature type="compositionally biased region" description="Polar residues" evidence="1">
    <location>
        <begin position="1962"/>
        <end position="1977"/>
    </location>
</feature>
<proteinExistence type="predicted"/>
<dbReference type="Proteomes" id="UP000494115">
    <property type="component" value="Unassembled WGS sequence"/>
</dbReference>
<dbReference type="InterPro" id="IPR011050">
    <property type="entry name" value="Pectin_lyase_fold/virulence"/>
</dbReference>
<accession>A0A6S7BF22</accession>
<feature type="region of interest" description="Disordered" evidence="1">
    <location>
        <begin position="2283"/>
        <end position="2307"/>
    </location>
</feature>
<protein>
    <recommendedName>
        <fullName evidence="2">Filamentous haemagglutinin FhaB/tRNA nuclease CdiA-like TPS domain-containing protein</fullName>
    </recommendedName>
</protein>
<dbReference type="Pfam" id="PF05860">
    <property type="entry name" value="TPS"/>
    <property type="match status" value="1"/>
</dbReference>
<keyword evidence="4" id="KW-1185">Reference proteome</keyword>